<dbReference type="EMBL" id="MU069515">
    <property type="protein sequence ID" value="KAF5840380.1"/>
    <property type="molecule type" value="Genomic_DNA"/>
</dbReference>
<dbReference type="Proteomes" id="UP000815325">
    <property type="component" value="Unassembled WGS sequence"/>
</dbReference>
<sequence length="200" mass="19579">MVTSIPYLGGGSFNPIGNMGGSLGGSGLGSVLFGGSGLGSNLFGGSSFGSSLLRGSSLGGNLLGVGGFASNLFGGSSSGDGNGISEIIDVLGSDIPFSTGSFLLDTKGATVPAKLDSMLKTTGLTPEESAVLNVTALSIGLASGMSFMVATGLFTGSNTGRLLADSIGLITGALKQELASLRGQLGDLLQQISAAQSRFS</sequence>
<keyword evidence="2" id="KW-1185">Reference proteome</keyword>
<comment type="caution">
    <text evidence="1">The sequence shown here is derived from an EMBL/GenBank/DDBJ whole genome shotgun (WGS) entry which is preliminary data.</text>
</comment>
<accession>A0ABQ7H0K4</accession>
<protein>
    <submittedName>
        <fullName evidence="1">Uncharacterized protein</fullName>
    </submittedName>
</protein>
<evidence type="ECO:0000313" key="2">
    <source>
        <dbReference type="Proteomes" id="UP000815325"/>
    </source>
</evidence>
<evidence type="ECO:0000313" key="1">
    <source>
        <dbReference type="EMBL" id="KAF5840380.1"/>
    </source>
</evidence>
<reference evidence="1" key="1">
    <citation type="submission" date="2017-08" db="EMBL/GenBank/DDBJ databases">
        <authorList>
            <person name="Polle J.E."/>
            <person name="Barry K."/>
            <person name="Cushman J."/>
            <person name="Schmutz J."/>
            <person name="Tran D."/>
            <person name="Hathwaick L.T."/>
            <person name="Yim W.C."/>
            <person name="Jenkins J."/>
            <person name="Mckie-Krisberg Z.M."/>
            <person name="Prochnik S."/>
            <person name="Lindquist E."/>
            <person name="Dockter R.B."/>
            <person name="Adam C."/>
            <person name="Molina H."/>
            <person name="Bunkerborg J."/>
            <person name="Jin E."/>
            <person name="Buchheim M."/>
            <person name="Magnuson J."/>
        </authorList>
    </citation>
    <scope>NUCLEOTIDE SEQUENCE</scope>
    <source>
        <strain evidence="1">CCAP 19/18</strain>
    </source>
</reference>
<name>A0ABQ7H0K4_DUNSA</name>
<gene>
    <name evidence="1" type="ORF">DUNSADRAFT_16928</name>
</gene>
<organism evidence="1 2">
    <name type="scientific">Dunaliella salina</name>
    <name type="common">Green alga</name>
    <name type="synonym">Protococcus salinus</name>
    <dbReference type="NCBI Taxonomy" id="3046"/>
    <lineage>
        <taxon>Eukaryota</taxon>
        <taxon>Viridiplantae</taxon>
        <taxon>Chlorophyta</taxon>
        <taxon>core chlorophytes</taxon>
        <taxon>Chlorophyceae</taxon>
        <taxon>CS clade</taxon>
        <taxon>Chlamydomonadales</taxon>
        <taxon>Dunaliellaceae</taxon>
        <taxon>Dunaliella</taxon>
    </lineage>
</organism>
<proteinExistence type="predicted"/>